<evidence type="ECO:0000256" key="1">
    <source>
        <dbReference type="SAM" id="SignalP"/>
    </source>
</evidence>
<feature type="domain" description="DUF7708" evidence="2">
    <location>
        <begin position="294"/>
        <end position="400"/>
    </location>
</feature>
<dbReference type="InterPro" id="IPR056125">
    <property type="entry name" value="DUF7708"/>
</dbReference>
<feature type="domain" description="DUF7708" evidence="2">
    <location>
        <begin position="235"/>
        <end position="274"/>
    </location>
</feature>
<dbReference type="Proteomes" id="UP000781932">
    <property type="component" value="Unassembled WGS sequence"/>
</dbReference>
<reference evidence="3" key="2">
    <citation type="submission" date="2020-11" db="EMBL/GenBank/DDBJ databases">
        <title>Whole genome sequencing of Colletotrichum sp.</title>
        <authorList>
            <person name="Li H."/>
        </authorList>
    </citation>
    <scope>NUCLEOTIDE SEQUENCE</scope>
    <source>
        <strain evidence="3">CkLH20</strain>
    </source>
</reference>
<comment type="caution">
    <text evidence="3">The sequence shown here is derived from an EMBL/GenBank/DDBJ whole genome shotgun (WGS) entry which is preliminary data.</text>
</comment>
<keyword evidence="1" id="KW-0732">Signal</keyword>
<sequence>MKFIAITTVLLTSLLSATSALEPAPPTNSFHERRQVAGGMETQNLVVAEGMLNSARSGSVGKIRRRRLQEAQERKCVKFPSTDCEKCMDTLVSTAIFEVMGCGVAALGVGAVGGGATAALAAMGFLACDGVAYSSYEKGLIDNSSKFRADNNLLSWRSKYQMDMGHLLGLLCSTSEAFCDARAYLEEKFRDKPKELAWLNSATSTSLEDILSTTRAAEAKHRGDSRSSSPFMSGLNGLSKRIRFYGQVFDTLSQHHPEYVSLVWGMMKFILMVSSQPIDPKPLQGPSVHVLTTFQGIIEYANTVAQFSQELSNIAEILSIVKVSADLYQTDQMKDAVANLYAQVLLFLRKATKWYTLRRARRVLSTLWTPYEIKYKAIAEEIKACALSINRISDMEERVELRDVNTFLRIVSDKSEARDSKTLAMQCVFADTQSKQAGILNELLQNQKRERTL</sequence>
<gene>
    <name evidence="3" type="ORF">CkaCkLH20_11611</name>
</gene>
<dbReference type="RefSeq" id="XP_038740400.1">
    <property type="nucleotide sequence ID" value="XM_038894325.1"/>
</dbReference>
<evidence type="ECO:0000313" key="3">
    <source>
        <dbReference type="EMBL" id="KAF9870939.1"/>
    </source>
</evidence>
<proteinExistence type="predicted"/>
<dbReference type="AlphaFoldDB" id="A0A9P6HV55"/>
<dbReference type="OrthoDB" id="4835296at2759"/>
<feature type="signal peptide" evidence="1">
    <location>
        <begin position="1"/>
        <end position="20"/>
    </location>
</feature>
<protein>
    <recommendedName>
        <fullName evidence="2">DUF7708 domain-containing protein</fullName>
    </recommendedName>
</protein>
<evidence type="ECO:0000259" key="2">
    <source>
        <dbReference type="Pfam" id="PF24809"/>
    </source>
</evidence>
<evidence type="ECO:0000313" key="4">
    <source>
        <dbReference type="Proteomes" id="UP000781932"/>
    </source>
</evidence>
<dbReference type="Pfam" id="PF24809">
    <property type="entry name" value="DUF7708"/>
    <property type="match status" value="2"/>
</dbReference>
<name>A0A9P6HV55_9PEZI</name>
<keyword evidence="4" id="KW-1185">Reference proteome</keyword>
<accession>A0A9P6HV55</accession>
<dbReference type="EMBL" id="JAATWM020000049">
    <property type="protein sequence ID" value="KAF9870939.1"/>
    <property type="molecule type" value="Genomic_DNA"/>
</dbReference>
<organism evidence="3 4">
    <name type="scientific">Colletotrichum karsti</name>
    <dbReference type="NCBI Taxonomy" id="1095194"/>
    <lineage>
        <taxon>Eukaryota</taxon>
        <taxon>Fungi</taxon>
        <taxon>Dikarya</taxon>
        <taxon>Ascomycota</taxon>
        <taxon>Pezizomycotina</taxon>
        <taxon>Sordariomycetes</taxon>
        <taxon>Hypocreomycetidae</taxon>
        <taxon>Glomerellales</taxon>
        <taxon>Glomerellaceae</taxon>
        <taxon>Colletotrichum</taxon>
        <taxon>Colletotrichum boninense species complex</taxon>
    </lineage>
</organism>
<dbReference type="GeneID" id="62167399"/>
<feature type="chain" id="PRO_5040458867" description="DUF7708 domain-containing protein" evidence="1">
    <location>
        <begin position="21"/>
        <end position="453"/>
    </location>
</feature>
<reference evidence="3" key="1">
    <citation type="submission" date="2020-03" db="EMBL/GenBank/DDBJ databases">
        <authorList>
            <person name="He L."/>
        </authorList>
    </citation>
    <scope>NUCLEOTIDE SEQUENCE</scope>
    <source>
        <strain evidence="3">CkLH20</strain>
    </source>
</reference>